<accession>A0ABW5ZU76</accession>
<comment type="caution">
    <text evidence="1">The sequence shown here is derived from an EMBL/GenBank/DDBJ whole genome shotgun (WGS) entry which is preliminary data.</text>
</comment>
<keyword evidence="1" id="KW-0121">Carboxypeptidase</keyword>
<evidence type="ECO:0000313" key="1">
    <source>
        <dbReference type="EMBL" id="MFD2915916.1"/>
    </source>
</evidence>
<name>A0ABW5ZU76_9FLAO</name>
<sequence>MTQTIKNQVITKLASLFLITFLLSCSSESNSIREDFTTEFEKSNGLQTATYTETIQFYQDLADTFSEVKIDSIGETDSGKPLHIVTLNSDSNFNYSEIRNNKRILLINNGIHPGESDGIDATMMLFRDIVQGKIDMPQSTVLVTIPIYNVGGSLNRNSTTRTNQNGPETYGFRGNARNFDLNRDFIKSDTKNARTFAQIFHLIEPDVFIDNHVSNGADYQYTLTHLFTQHNKLGGELGDFIHNKMMPQLEQKLAKKDWDITPYVNVFNRTPEEGFSQFMDSPRYSTGYTTLWNTLGMMVETHMLKPYKQRVEGTYELMKSMIEITENEGETISVLRENAVDNLRNKKTYPLQWTIDTTKTTTLDFKGFEGNMIESHLTGAKRLKYDTSKPFTKPVTYRNYMTSTLDVEIPEAYIIPQGWWNIIELLKLNNIEMNRFESDTTLTVKSYKIKNYETRKQAYEGHYPHYNVELDVSEVKMTFFKGDYIVNTNQNGFRYLLETLEPQAPDSFFSWNFFDTILQQKEGFSPYVWEDKALQLLRNNPKLQIDFNLRKSFDKDFANNWYAQLDWLHKQSENYEKAHLQYPVYKLF</sequence>
<dbReference type="Gene3D" id="3.40.630.10">
    <property type="entry name" value="Zn peptidases"/>
    <property type="match status" value="1"/>
</dbReference>
<dbReference type="Proteomes" id="UP001597548">
    <property type="component" value="Unassembled WGS sequence"/>
</dbReference>
<keyword evidence="2" id="KW-1185">Reference proteome</keyword>
<keyword evidence="1" id="KW-0378">Hydrolase</keyword>
<keyword evidence="1" id="KW-0645">Protease</keyword>
<dbReference type="EC" id="3.4.17.-" evidence="1"/>
<dbReference type="CDD" id="cd06241">
    <property type="entry name" value="M14-like"/>
    <property type="match status" value="1"/>
</dbReference>
<evidence type="ECO:0000313" key="2">
    <source>
        <dbReference type="Proteomes" id="UP001597548"/>
    </source>
</evidence>
<dbReference type="SUPFAM" id="SSF53187">
    <property type="entry name" value="Zn-dependent exopeptidases"/>
    <property type="match status" value="1"/>
</dbReference>
<dbReference type="PROSITE" id="PS51257">
    <property type="entry name" value="PROKAR_LIPOPROTEIN"/>
    <property type="match status" value="1"/>
</dbReference>
<proteinExistence type="predicted"/>
<protein>
    <submittedName>
        <fullName evidence="1">M14 family metallopeptidase</fullName>
        <ecNumber evidence="1">3.4.17.-</ecNumber>
    </submittedName>
</protein>
<dbReference type="GO" id="GO:0004180">
    <property type="term" value="F:carboxypeptidase activity"/>
    <property type="evidence" value="ECO:0007669"/>
    <property type="project" value="UniProtKB-KW"/>
</dbReference>
<gene>
    <name evidence="1" type="ORF">ACFS29_09715</name>
</gene>
<organism evidence="1 2">
    <name type="scientific">Psychroserpens luteus</name>
    <dbReference type="NCBI Taxonomy" id="1434066"/>
    <lineage>
        <taxon>Bacteria</taxon>
        <taxon>Pseudomonadati</taxon>
        <taxon>Bacteroidota</taxon>
        <taxon>Flavobacteriia</taxon>
        <taxon>Flavobacteriales</taxon>
        <taxon>Flavobacteriaceae</taxon>
        <taxon>Psychroserpens</taxon>
    </lineage>
</organism>
<reference evidence="2" key="1">
    <citation type="journal article" date="2019" name="Int. J. Syst. Evol. Microbiol.">
        <title>The Global Catalogue of Microorganisms (GCM) 10K type strain sequencing project: providing services to taxonomists for standard genome sequencing and annotation.</title>
        <authorList>
            <consortium name="The Broad Institute Genomics Platform"/>
            <consortium name="The Broad Institute Genome Sequencing Center for Infectious Disease"/>
            <person name="Wu L."/>
            <person name="Ma J."/>
        </authorList>
    </citation>
    <scope>NUCLEOTIDE SEQUENCE [LARGE SCALE GENOMIC DNA]</scope>
    <source>
        <strain evidence="2">KCTC 32514</strain>
    </source>
</reference>
<dbReference type="EMBL" id="JBHUOS010000008">
    <property type="protein sequence ID" value="MFD2915916.1"/>
    <property type="molecule type" value="Genomic_DNA"/>
</dbReference>
<dbReference type="RefSeq" id="WP_206694512.1">
    <property type="nucleotide sequence ID" value="NZ_JADILU010000007.1"/>
</dbReference>